<name>A0A5B7DLG7_PORTR</name>
<feature type="region of interest" description="Disordered" evidence="1">
    <location>
        <begin position="232"/>
        <end position="263"/>
    </location>
</feature>
<reference evidence="2 3" key="1">
    <citation type="submission" date="2019-05" db="EMBL/GenBank/DDBJ databases">
        <title>Another draft genome of Portunus trituberculatus and its Hox gene families provides insights of decapod evolution.</title>
        <authorList>
            <person name="Jeong J.-H."/>
            <person name="Song I."/>
            <person name="Kim S."/>
            <person name="Choi T."/>
            <person name="Kim D."/>
            <person name="Ryu S."/>
            <person name="Kim W."/>
        </authorList>
    </citation>
    <scope>NUCLEOTIDE SEQUENCE [LARGE SCALE GENOMIC DNA]</scope>
    <source>
        <tissue evidence="2">Muscle</tissue>
    </source>
</reference>
<proteinExistence type="predicted"/>
<dbReference type="EMBL" id="VSRR010001072">
    <property type="protein sequence ID" value="MPC22298.1"/>
    <property type="molecule type" value="Genomic_DNA"/>
</dbReference>
<dbReference type="Proteomes" id="UP000324222">
    <property type="component" value="Unassembled WGS sequence"/>
</dbReference>
<dbReference type="AlphaFoldDB" id="A0A5B7DLG7"/>
<feature type="compositionally biased region" description="Basic residues" evidence="1">
    <location>
        <begin position="253"/>
        <end position="263"/>
    </location>
</feature>
<gene>
    <name evidence="2" type="ORF">E2C01_015309</name>
</gene>
<sequence>MQKDLIAQCPQEKFLSITARYPSGWYRRIYGVSGHEFAGKAAKLNRDLALALTIKGKDPQVVVQHADMSRLEGILARQREAQNFLFWAIGAFYRLVSSLQPDQKEKLLADQLFCSTQFAMVDTAQDLAFALSNVKAMRREAILSHLPPVFKTATKVDLRKSAIDLAFLFDKVKEALRVADKAASFSFQQAAAQALIKPRPATGTPLVDRGSRLASTGDTSHLTSLSTRHIDLASRSRAPQHQRSSSSLPSASHPKKMGKFFRK</sequence>
<comment type="caution">
    <text evidence="2">The sequence shown here is derived from an EMBL/GenBank/DDBJ whole genome shotgun (WGS) entry which is preliminary data.</text>
</comment>
<organism evidence="2 3">
    <name type="scientific">Portunus trituberculatus</name>
    <name type="common">Swimming crab</name>
    <name type="synonym">Neptunus trituberculatus</name>
    <dbReference type="NCBI Taxonomy" id="210409"/>
    <lineage>
        <taxon>Eukaryota</taxon>
        <taxon>Metazoa</taxon>
        <taxon>Ecdysozoa</taxon>
        <taxon>Arthropoda</taxon>
        <taxon>Crustacea</taxon>
        <taxon>Multicrustacea</taxon>
        <taxon>Malacostraca</taxon>
        <taxon>Eumalacostraca</taxon>
        <taxon>Eucarida</taxon>
        <taxon>Decapoda</taxon>
        <taxon>Pleocyemata</taxon>
        <taxon>Brachyura</taxon>
        <taxon>Eubrachyura</taxon>
        <taxon>Portunoidea</taxon>
        <taxon>Portunidae</taxon>
        <taxon>Portuninae</taxon>
        <taxon>Portunus</taxon>
    </lineage>
</organism>
<feature type="region of interest" description="Disordered" evidence="1">
    <location>
        <begin position="200"/>
        <end position="220"/>
    </location>
</feature>
<evidence type="ECO:0000256" key="1">
    <source>
        <dbReference type="SAM" id="MobiDB-lite"/>
    </source>
</evidence>
<accession>A0A5B7DLG7</accession>
<keyword evidence="3" id="KW-1185">Reference proteome</keyword>
<evidence type="ECO:0000313" key="2">
    <source>
        <dbReference type="EMBL" id="MPC22298.1"/>
    </source>
</evidence>
<protein>
    <submittedName>
        <fullName evidence="2">Uncharacterized protein</fullName>
    </submittedName>
</protein>
<evidence type="ECO:0000313" key="3">
    <source>
        <dbReference type="Proteomes" id="UP000324222"/>
    </source>
</evidence>